<dbReference type="RefSeq" id="WP_101827752.1">
    <property type="nucleotide sequence ID" value="NZ_CP119395.1"/>
</dbReference>
<feature type="active site" description="Nucleophile" evidence="5">
    <location>
        <position position="82"/>
    </location>
</feature>
<sequence>MTELYWQTMGEGDRDLVLLHGWGLNADVWQQAAVRLAPHFRLHLVDLPGYGRSTGFGAMTLAEMAARVRENAPPRAHWLGWSLGGLVASQIALDAPAQVDSLITVASSPCFAAQGEWPGIRPEVLQGFQHQLSEDFQRTVERFLALQTLGTESARRDVRLLKAVVLEQPMPGVDVLNGGLEILRQADLREPLRALTLPFLRIYGRLDGLVPRKIIPELDEAWPQSTSVTLDKAAHAPFVSHPDDFTQVLLDFLAEHSPGGLALPR</sequence>
<dbReference type="InterPro" id="IPR029058">
    <property type="entry name" value="AB_hydrolase_fold"/>
</dbReference>
<feature type="binding site" evidence="5">
    <location>
        <begin position="82"/>
        <end position="83"/>
    </location>
    <ligand>
        <name>substrate</name>
    </ligand>
</feature>
<comment type="catalytic activity">
    <reaction evidence="5">
        <text>6-carboxyhexanoyl-[ACP] methyl ester + H2O = 6-carboxyhexanoyl-[ACP] + methanol + H(+)</text>
        <dbReference type="Rhea" id="RHEA:42700"/>
        <dbReference type="Rhea" id="RHEA-COMP:9955"/>
        <dbReference type="Rhea" id="RHEA-COMP:10186"/>
        <dbReference type="ChEBI" id="CHEBI:15377"/>
        <dbReference type="ChEBI" id="CHEBI:15378"/>
        <dbReference type="ChEBI" id="CHEBI:17790"/>
        <dbReference type="ChEBI" id="CHEBI:78846"/>
        <dbReference type="ChEBI" id="CHEBI:82735"/>
        <dbReference type="EC" id="3.1.1.85"/>
    </reaction>
</comment>
<dbReference type="OrthoDB" id="9780744at2"/>
<feature type="binding site" evidence="5">
    <location>
        <position position="235"/>
    </location>
    <ligand>
        <name>substrate</name>
    </ligand>
</feature>
<dbReference type="GO" id="GO:0090499">
    <property type="term" value="F:pimelyl-[acyl-carrier protein] methyl ester esterase activity"/>
    <property type="evidence" value="ECO:0007669"/>
    <property type="project" value="UniProtKB-EC"/>
</dbReference>
<gene>
    <name evidence="5 7" type="primary">bioH</name>
    <name evidence="7" type="ORF">CYR34_08045</name>
</gene>
<reference evidence="7 8" key="1">
    <citation type="submission" date="2017-12" db="EMBL/GenBank/DDBJ databases">
        <title>Characterization of six clinical isolates of Enterochimera gen. nov., a novel genus of the Yersiniaciae family and the three species Enterochimera arupensis sp. nov., Enterochimera coloradensis sp. nov, and Enterochimera californica sp. nov.</title>
        <authorList>
            <person name="Rossi A."/>
            <person name="Fisher M."/>
        </authorList>
    </citation>
    <scope>NUCLEOTIDE SEQUENCE [LARGE SCALE GENOMIC DNA]</scope>
    <source>
        <strain evidence="7 8">2016Iso1</strain>
    </source>
</reference>
<keyword evidence="3 5" id="KW-0093">Biotin biosynthesis</keyword>
<dbReference type="EC" id="3.1.1.85" evidence="5"/>
<comment type="function">
    <text evidence="5">The physiological role of BioH is to remove the methyl group introduced by BioC when the pimeloyl moiety is complete. It allows to synthesize pimeloyl-ACP via the fatty acid synthetic pathway through the hydrolysis of the ester bonds of pimeloyl-ACP esters.</text>
</comment>
<feature type="domain" description="AB hydrolase-1" evidence="6">
    <location>
        <begin position="16"/>
        <end position="242"/>
    </location>
</feature>
<keyword evidence="2 5" id="KW-0963">Cytoplasm</keyword>
<keyword evidence="1 5" id="KW-0719">Serine esterase</keyword>
<dbReference type="PANTHER" id="PTHR43194:SF5">
    <property type="entry name" value="PIMELOYL-[ACYL-CARRIER PROTEIN] METHYL ESTER ESTERASE"/>
    <property type="match status" value="1"/>
</dbReference>
<evidence type="ECO:0000256" key="5">
    <source>
        <dbReference type="HAMAP-Rule" id="MF_01260"/>
    </source>
</evidence>
<evidence type="ECO:0000259" key="6">
    <source>
        <dbReference type="Pfam" id="PF00561"/>
    </source>
</evidence>
<dbReference type="Pfam" id="PF00561">
    <property type="entry name" value="Abhydrolase_1"/>
    <property type="match status" value="1"/>
</dbReference>
<dbReference type="NCBIfam" id="TIGR01738">
    <property type="entry name" value="bioH"/>
    <property type="match status" value="1"/>
</dbReference>
<proteinExistence type="inferred from homology"/>
<evidence type="ECO:0000313" key="7">
    <source>
        <dbReference type="EMBL" id="PLR51135.1"/>
    </source>
</evidence>
<dbReference type="InterPro" id="IPR010076">
    <property type="entry name" value="BioH"/>
</dbReference>
<comment type="similarity">
    <text evidence="5">Belongs to the AB hydrolase superfamily. Carboxylesterase BioH family.</text>
</comment>
<evidence type="ECO:0000256" key="4">
    <source>
        <dbReference type="ARBA" id="ARBA00022801"/>
    </source>
</evidence>
<dbReference type="HAMAP" id="MF_01260">
    <property type="entry name" value="Carboxylester"/>
    <property type="match status" value="1"/>
</dbReference>
<feature type="active site" evidence="5">
    <location>
        <position position="235"/>
    </location>
</feature>
<organism evidence="7 8">
    <name type="scientific">Chimaeribacter arupi</name>
    <dbReference type="NCBI Taxonomy" id="2060066"/>
    <lineage>
        <taxon>Bacteria</taxon>
        <taxon>Pseudomonadati</taxon>
        <taxon>Pseudomonadota</taxon>
        <taxon>Gammaproteobacteria</taxon>
        <taxon>Enterobacterales</taxon>
        <taxon>Yersiniaceae</taxon>
        <taxon>Chimaeribacter</taxon>
    </lineage>
</organism>
<dbReference type="AlphaFoldDB" id="A0A2N5EPC7"/>
<protein>
    <recommendedName>
        <fullName evidence="5">Pimeloyl-[acyl-carrier protein] methyl ester esterase</fullName>
        <ecNumber evidence="5">3.1.1.85</ecNumber>
    </recommendedName>
    <alternativeName>
        <fullName evidence="5">Biotin synthesis protein BioH</fullName>
    </alternativeName>
    <alternativeName>
        <fullName evidence="5">Carboxylesterase BioH</fullName>
    </alternativeName>
</protein>
<dbReference type="UniPathway" id="UPA00078"/>
<keyword evidence="4 5" id="KW-0378">Hydrolase</keyword>
<evidence type="ECO:0000256" key="3">
    <source>
        <dbReference type="ARBA" id="ARBA00022756"/>
    </source>
</evidence>
<dbReference type="GO" id="GO:0005737">
    <property type="term" value="C:cytoplasm"/>
    <property type="evidence" value="ECO:0007669"/>
    <property type="project" value="UniProtKB-SubCell"/>
</dbReference>
<dbReference type="PANTHER" id="PTHR43194">
    <property type="entry name" value="HYDROLASE ALPHA/BETA FOLD FAMILY"/>
    <property type="match status" value="1"/>
</dbReference>
<dbReference type="GO" id="GO:0009102">
    <property type="term" value="P:biotin biosynthetic process"/>
    <property type="evidence" value="ECO:0007669"/>
    <property type="project" value="UniProtKB-UniRule"/>
</dbReference>
<evidence type="ECO:0000313" key="8">
    <source>
        <dbReference type="Proteomes" id="UP000234626"/>
    </source>
</evidence>
<keyword evidence="8" id="KW-1185">Reference proteome</keyword>
<dbReference type="InterPro" id="IPR050228">
    <property type="entry name" value="Carboxylesterase_BioH"/>
</dbReference>
<comment type="caution">
    <text evidence="7">The sequence shown here is derived from an EMBL/GenBank/DDBJ whole genome shotgun (WGS) entry which is preliminary data.</text>
</comment>
<feature type="binding site" evidence="5">
    <location>
        <position position="22"/>
    </location>
    <ligand>
        <name>substrate</name>
    </ligand>
</feature>
<comment type="subunit">
    <text evidence="5">Monomer.</text>
</comment>
<dbReference type="Gene3D" id="3.40.50.1820">
    <property type="entry name" value="alpha/beta hydrolase"/>
    <property type="match status" value="1"/>
</dbReference>
<feature type="active site" evidence="5">
    <location>
        <position position="207"/>
    </location>
</feature>
<accession>A0A2N5EPC7</accession>
<dbReference type="EMBL" id="PJZK01000006">
    <property type="protein sequence ID" value="PLR51135.1"/>
    <property type="molecule type" value="Genomic_DNA"/>
</dbReference>
<name>A0A2N5EPC7_9GAMM</name>
<evidence type="ECO:0000256" key="2">
    <source>
        <dbReference type="ARBA" id="ARBA00022490"/>
    </source>
</evidence>
<dbReference type="Proteomes" id="UP000234626">
    <property type="component" value="Unassembled WGS sequence"/>
</dbReference>
<dbReference type="InterPro" id="IPR000073">
    <property type="entry name" value="AB_hydrolase_1"/>
</dbReference>
<comment type="pathway">
    <text evidence="5">Cofactor biosynthesis; biotin biosynthesis.</text>
</comment>
<comment type="subcellular location">
    <subcellularLocation>
        <location evidence="5">Cytoplasm</location>
    </subcellularLocation>
</comment>
<evidence type="ECO:0000256" key="1">
    <source>
        <dbReference type="ARBA" id="ARBA00022487"/>
    </source>
</evidence>
<dbReference type="SUPFAM" id="SSF53474">
    <property type="entry name" value="alpha/beta-Hydrolases"/>
    <property type="match status" value="1"/>
</dbReference>
<feature type="binding site" evidence="5">
    <location>
        <begin position="143"/>
        <end position="147"/>
    </location>
    <ligand>
        <name>substrate</name>
    </ligand>
</feature>